<dbReference type="AlphaFoldDB" id="A0A9D5QDZ5"/>
<proteinExistence type="predicted"/>
<sequence>MNHNLKVIVLASAVILFVPVHIFGGWIQTYYWDDHNDGECVHQTRDGGYIAIGDTYSVDSEESDLCLLKTDNLGISQWSRLYGGAGNDEGYSGIQVSDGYVIAGVTTSYGSGTWDLWVFKTDLEGDSVWAFTYGGEGAEGGNCIEITEDGGFIVSGSTDSFGSGSFDGWLLKLNSQGDTVWTRTYGGADYEHFFCVETTDDGGYVLAGKAGADPNYSDLWLVRVDSYGNTLWTRTYGTDKKDEGYCVRQTDDGGYIVVGFVDASPSCTVGDLWLLKTDESGDTLWTRRYGGDFNADQGSCIQITNDGSYIITGWTKSFGEGGFDLWLLKTDSHGDILWTRTYGGEGHEIGAYCEQTNDGGYIIAGYTESFAVAETDLWLIKTDSAGLVNAVNESVVDTKGYLQYVSKIDREIIIKYRDMPRGFSASVFDASGRRIDEILNSQASGKVAWGDGFSPGVYFMWVSTPHGVQRSKVVLTE</sequence>
<name>A0A9D5QDZ5_UNCW3</name>
<keyword evidence="1" id="KW-0472">Membrane</keyword>
<evidence type="ECO:0008006" key="4">
    <source>
        <dbReference type="Google" id="ProtNLM"/>
    </source>
</evidence>
<keyword evidence="1" id="KW-1133">Transmembrane helix</keyword>
<protein>
    <recommendedName>
        <fullName evidence="4">T9SS type A sorting domain-containing protein</fullName>
    </recommendedName>
</protein>
<dbReference type="PANTHER" id="PTHR42754:SF1">
    <property type="entry name" value="LIPOPROTEIN"/>
    <property type="match status" value="1"/>
</dbReference>
<feature type="transmembrane region" description="Helical" evidence="1">
    <location>
        <begin position="7"/>
        <end position="27"/>
    </location>
</feature>
<evidence type="ECO:0000313" key="3">
    <source>
        <dbReference type="Proteomes" id="UP000630660"/>
    </source>
</evidence>
<dbReference type="SUPFAM" id="SSF82171">
    <property type="entry name" value="DPP6 N-terminal domain-like"/>
    <property type="match status" value="1"/>
</dbReference>
<organism evidence="2 3">
    <name type="scientific">candidate division WOR-3 bacterium</name>
    <dbReference type="NCBI Taxonomy" id="2052148"/>
    <lineage>
        <taxon>Bacteria</taxon>
        <taxon>Bacteria division WOR-3</taxon>
    </lineage>
</organism>
<keyword evidence="1" id="KW-0812">Transmembrane</keyword>
<gene>
    <name evidence="2" type="ORF">GF359_10230</name>
</gene>
<evidence type="ECO:0000256" key="1">
    <source>
        <dbReference type="SAM" id="Phobius"/>
    </source>
</evidence>
<comment type="caution">
    <text evidence="2">The sequence shown here is derived from an EMBL/GenBank/DDBJ whole genome shotgun (WGS) entry which is preliminary data.</text>
</comment>
<dbReference type="Proteomes" id="UP000630660">
    <property type="component" value="Unassembled WGS sequence"/>
</dbReference>
<reference evidence="2" key="1">
    <citation type="submission" date="2019-11" db="EMBL/GenBank/DDBJ databases">
        <title>Microbial mats filling the niche in hypersaline microbial mats.</title>
        <authorList>
            <person name="Wong H.L."/>
            <person name="Macleod F.I."/>
            <person name="White R.A. III"/>
            <person name="Burns B.P."/>
        </authorList>
    </citation>
    <scope>NUCLEOTIDE SEQUENCE</scope>
    <source>
        <strain evidence="2">Bin_327</strain>
    </source>
</reference>
<dbReference type="PANTHER" id="PTHR42754">
    <property type="entry name" value="ENDOGLUCANASE"/>
    <property type="match status" value="1"/>
</dbReference>
<evidence type="ECO:0000313" key="2">
    <source>
        <dbReference type="EMBL" id="MBD3365577.1"/>
    </source>
</evidence>
<accession>A0A9D5QDZ5</accession>
<dbReference type="EMBL" id="WJKJ01000339">
    <property type="protein sequence ID" value="MBD3365577.1"/>
    <property type="molecule type" value="Genomic_DNA"/>
</dbReference>